<dbReference type="Gene3D" id="3.30.2310.20">
    <property type="entry name" value="RelE-like"/>
    <property type="match status" value="1"/>
</dbReference>
<evidence type="ECO:0000256" key="2">
    <source>
        <dbReference type="ARBA" id="ARBA00022649"/>
    </source>
</evidence>
<dbReference type="InterPro" id="IPR007712">
    <property type="entry name" value="RelE/ParE_toxin"/>
</dbReference>
<dbReference type="Proteomes" id="UP001585053">
    <property type="component" value="Unassembled WGS sequence"/>
</dbReference>
<comment type="similarity">
    <text evidence="1">Belongs to the RelE toxin family.</text>
</comment>
<dbReference type="Pfam" id="PF05016">
    <property type="entry name" value="ParE_toxin"/>
    <property type="match status" value="1"/>
</dbReference>
<comment type="caution">
    <text evidence="3">The sequence shown here is derived from an EMBL/GenBank/DDBJ whole genome shotgun (WGS) entry which is preliminary data.</text>
</comment>
<dbReference type="SUPFAM" id="SSF143011">
    <property type="entry name" value="RelE-like"/>
    <property type="match status" value="1"/>
</dbReference>
<dbReference type="InterPro" id="IPR035093">
    <property type="entry name" value="RelE/ParE_toxin_dom_sf"/>
</dbReference>
<gene>
    <name evidence="3" type="ORF">VSQ78_17110</name>
</gene>
<keyword evidence="4" id="KW-1185">Reference proteome</keyword>
<evidence type="ECO:0000313" key="4">
    <source>
        <dbReference type="Proteomes" id="UP001585053"/>
    </source>
</evidence>
<dbReference type="RefSeq" id="WP_357714542.1">
    <property type="nucleotide sequence ID" value="NZ_JAYMRS010000006.1"/>
</dbReference>
<evidence type="ECO:0000313" key="3">
    <source>
        <dbReference type="EMBL" id="MFB8769429.1"/>
    </source>
</evidence>
<sequence>MSSSYSLSFAASALKQLGKLDKPVRIRITRRIRELSTDPRPSGSIPLKGDSDSWRIRVGDYRVVYTIQDGRLIVLVLSVAHRSEVYRDL</sequence>
<name>A0ABV5DXY0_9ACTN</name>
<proteinExistence type="inferred from homology"/>
<accession>A0ABV5DXY0</accession>
<organism evidence="3 4">
    <name type="scientific">Nocardiopsis alba</name>
    <dbReference type="NCBI Taxonomy" id="53437"/>
    <lineage>
        <taxon>Bacteria</taxon>
        <taxon>Bacillati</taxon>
        <taxon>Actinomycetota</taxon>
        <taxon>Actinomycetes</taxon>
        <taxon>Streptosporangiales</taxon>
        <taxon>Nocardiopsidaceae</taxon>
        <taxon>Nocardiopsis</taxon>
    </lineage>
</organism>
<protein>
    <submittedName>
        <fullName evidence="3">Type II toxin-antitoxin system RelE/ParE family toxin</fullName>
    </submittedName>
</protein>
<keyword evidence="2" id="KW-1277">Toxin-antitoxin system</keyword>
<reference evidence="3 4" key="1">
    <citation type="submission" date="2024-01" db="EMBL/GenBank/DDBJ databases">
        <title>Genome mining of biosynthetic gene clusters to explore secondary metabolites of Streptomyces sp.</title>
        <authorList>
            <person name="Baig A."/>
            <person name="Ajitkumar Shintre N."/>
            <person name="Kumar H."/>
            <person name="Anbarasu A."/>
            <person name="Ramaiah S."/>
        </authorList>
    </citation>
    <scope>NUCLEOTIDE SEQUENCE [LARGE SCALE GENOMIC DNA]</scope>
    <source>
        <strain evidence="3 4">A01</strain>
    </source>
</reference>
<dbReference type="PANTHER" id="PTHR35601:SF1">
    <property type="entry name" value="TOXIN RELE"/>
    <property type="match status" value="1"/>
</dbReference>
<dbReference type="EMBL" id="JAYMRS010000006">
    <property type="protein sequence ID" value="MFB8769429.1"/>
    <property type="molecule type" value="Genomic_DNA"/>
</dbReference>
<dbReference type="PANTHER" id="PTHR35601">
    <property type="entry name" value="TOXIN RELE"/>
    <property type="match status" value="1"/>
</dbReference>
<dbReference type="NCBIfam" id="TIGR02385">
    <property type="entry name" value="RelE_StbE"/>
    <property type="match status" value="1"/>
</dbReference>
<evidence type="ECO:0000256" key="1">
    <source>
        <dbReference type="ARBA" id="ARBA00006226"/>
    </source>
</evidence>